<sequence>MKAKIHAIVILFTVLGAVCPAKAEREIRSDRKWMDTDGRVIQAHGGGILFYAGVYYWYGENKARGAEITGVSCYSSRDLYNWKNEGLVLRASGDSRNDLYVKNVLERPKVIFNPATRKFVMWMHIDHGDYQYARLGVAVADKPTGPFIYLGSKRPLNDSTSRDMNLFVDDDGSAYVIYSAENNSTLYISRLNNDFTDIEQPALEGRTWNRVLINQSREAPALFKSGGRYYLITSGCTGWKANAAEYAIADNPLGPYRNEGNPCRGAKSEITYGAQSTFVLPLAGRPGCFIFMADRWNSRQLGDSRYLWLPLCVKVDGTFTLRENRSWALSDCHPKETYLFPPEQLLKSAEKILYKKTPQEDLYLYLLRPVKRSNGLLPAIVYFTGGGWITGDSKDSLQNAAWFRDLGIVGIAADYRVYSRDHTSPIEAVEDAKSAIRYVRVHAKELGIDPNRIIAAGGSAGGQLAINTFLDGHNEPYEDLNISSKPDALVLHNPVLGIGFGEAFFKEHPECDPLRNVRKGWPPTILSCGTKDDTTPYLGAVTFRNAMLRAGNICELVPVKGAGHSCDWPATNPAFLPTLGKMAAFLRKLGFMPR</sequence>
<accession>A0A1J5T2I2</accession>
<dbReference type="Pfam" id="PF20434">
    <property type="entry name" value="BD-FAE"/>
    <property type="match status" value="1"/>
</dbReference>
<dbReference type="PANTHER" id="PTHR22925">
    <property type="entry name" value="GLYCOSYL HYDROLASE 43 FAMILY MEMBER"/>
    <property type="match status" value="1"/>
</dbReference>
<dbReference type="PANTHER" id="PTHR22925:SF3">
    <property type="entry name" value="GLYCOSYL HYDROLASE FAMILY PROTEIN 43"/>
    <property type="match status" value="1"/>
</dbReference>
<dbReference type="CDD" id="cd18825">
    <property type="entry name" value="GH43_CtGH43-like"/>
    <property type="match status" value="1"/>
</dbReference>
<reference evidence="5" key="1">
    <citation type="submission" date="2016-10" db="EMBL/GenBank/DDBJ databases">
        <title>Sequence of Gallionella enrichment culture.</title>
        <authorList>
            <person name="Poehlein A."/>
            <person name="Muehling M."/>
            <person name="Daniel R."/>
        </authorList>
    </citation>
    <scope>NUCLEOTIDE SEQUENCE</scope>
</reference>
<dbReference type="SUPFAM" id="SSF53474">
    <property type="entry name" value="alpha/beta-Hydrolases"/>
    <property type="match status" value="1"/>
</dbReference>
<dbReference type="InterPro" id="IPR049492">
    <property type="entry name" value="BD-FAE-like_dom"/>
</dbReference>
<comment type="caution">
    <text evidence="5">The sequence shown here is derived from an EMBL/GenBank/DDBJ whole genome shotgun (WGS) entry which is preliminary data.</text>
</comment>
<keyword evidence="3" id="KW-0326">Glycosidase</keyword>
<dbReference type="InterPro" id="IPR029058">
    <property type="entry name" value="AB_hydrolase_fold"/>
</dbReference>
<evidence type="ECO:0000256" key="1">
    <source>
        <dbReference type="ARBA" id="ARBA00009865"/>
    </source>
</evidence>
<evidence type="ECO:0000313" key="5">
    <source>
        <dbReference type="EMBL" id="OIR15066.1"/>
    </source>
</evidence>
<protein>
    <submittedName>
        <fullName evidence="5">Carboxylesterase NlhH</fullName>
        <ecNumber evidence="5">3.1.1.1</ecNumber>
    </submittedName>
</protein>
<comment type="similarity">
    <text evidence="1">Belongs to the glycosyl hydrolase 43 family.</text>
</comment>
<evidence type="ECO:0000259" key="4">
    <source>
        <dbReference type="Pfam" id="PF20434"/>
    </source>
</evidence>
<dbReference type="AlphaFoldDB" id="A0A1J5T2I2"/>
<dbReference type="InterPro" id="IPR023296">
    <property type="entry name" value="Glyco_hydro_beta-prop_sf"/>
</dbReference>
<dbReference type="Gene3D" id="3.40.50.1820">
    <property type="entry name" value="alpha/beta hydrolase"/>
    <property type="match status" value="1"/>
</dbReference>
<dbReference type="GO" id="GO:0106435">
    <property type="term" value="F:carboxylesterase activity"/>
    <property type="evidence" value="ECO:0007669"/>
    <property type="project" value="UniProtKB-EC"/>
</dbReference>
<dbReference type="InterPro" id="IPR006710">
    <property type="entry name" value="Glyco_hydro_43"/>
</dbReference>
<dbReference type="GO" id="GO:0005975">
    <property type="term" value="P:carbohydrate metabolic process"/>
    <property type="evidence" value="ECO:0007669"/>
    <property type="project" value="InterPro"/>
</dbReference>
<name>A0A1J5T2I2_9ZZZZ</name>
<dbReference type="SUPFAM" id="SSF75005">
    <property type="entry name" value="Arabinanase/levansucrase/invertase"/>
    <property type="match status" value="1"/>
</dbReference>
<feature type="domain" description="BD-FAE-like" evidence="4">
    <location>
        <begin position="371"/>
        <end position="468"/>
    </location>
</feature>
<dbReference type="Gene3D" id="2.115.10.20">
    <property type="entry name" value="Glycosyl hydrolase domain, family 43"/>
    <property type="match status" value="1"/>
</dbReference>
<dbReference type="GO" id="GO:0004553">
    <property type="term" value="F:hydrolase activity, hydrolyzing O-glycosyl compounds"/>
    <property type="evidence" value="ECO:0007669"/>
    <property type="project" value="InterPro"/>
</dbReference>
<organism evidence="5">
    <name type="scientific">mine drainage metagenome</name>
    <dbReference type="NCBI Taxonomy" id="410659"/>
    <lineage>
        <taxon>unclassified sequences</taxon>
        <taxon>metagenomes</taxon>
        <taxon>ecological metagenomes</taxon>
    </lineage>
</organism>
<proteinExistence type="inferred from homology"/>
<evidence type="ECO:0000256" key="3">
    <source>
        <dbReference type="ARBA" id="ARBA00023295"/>
    </source>
</evidence>
<evidence type="ECO:0000256" key="2">
    <source>
        <dbReference type="ARBA" id="ARBA00022801"/>
    </source>
</evidence>
<keyword evidence="2 5" id="KW-0378">Hydrolase</keyword>
<dbReference type="Pfam" id="PF04616">
    <property type="entry name" value="Glyco_hydro_43"/>
    <property type="match status" value="1"/>
</dbReference>
<dbReference type="EMBL" id="MLJW01000010">
    <property type="protein sequence ID" value="OIR15066.1"/>
    <property type="molecule type" value="Genomic_DNA"/>
</dbReference>
<gene>
    <name evidence="5" type="primary">nlhH_1</name>
    <name evidence="5" type="ORF">GALL_41850</name>
</gene>
<dbReference type="EC" id="3.1.1.1" evidence="5"/>